<feature type="compositionally biased region" description="Pro residues" evidence="1">
    <location>
        <begin position="468"/>
        <end position="480"/>
    </location>
</feature>
<dbReference type="HOGENOM" id="CLU_367591_0_0_1"/>
<dbReference type="AlphaFoldDB" id="M2MMI4"/>
<proteinExistence type="predicted"/>
<feature type="region of interest" description="Disordered" evidence="1">
    <location>
        <begin position="713"/>
        <end position="741"/>
    </location>
</feature>
<dbReference type="RefSeq" id="XP_007674290.1">
    <property type="nucleotide sequence ID" value="XM_007676100.1"/>
</dbReference>
<evidence type="ECO:0000313" key="3">
    <source>
        <dbReference type="Proteomes" id="UP000011761"/>
    </source>
</evidence>
<feature type="compositionally biased region" description="Basic residues" evidence="1">
    <location>
        <begin position="421"/>
        <end position="430"/>
    </location>
</feature>
<dbReference type="KEGG" id="bcom:BAUCODRAFT_22779"/>
<accession>M2MMI4</accession>
<evidence type="ECO:0000256" key="1">
    <source>
        <dbReference type="SAM" id="MobiDB-lite"/>
    </source>
</evidence>
<protein>
    <submittedName>
        <fullName evidence="2">Uncharacterized protein</fullName>
    </submittedName>
</protein>
<reference evidence="2 3" key="1">
    <citation type="journal article" date="2012" name="PLoS Pathog.">
        <title>Diverse lifestyles and strategies of plant pathogenesis encoded in the genomes of eighteen Dothideomycetes fungi.</title>
        <authorList>
            <person name="Ohm R.A."/>
            <person name="Feau N."/>
            <person name="Henrissat B."/>
            <person name="Schoch C.L."/>
            <person name="Horwitz B.A."/>
            <person name="Barry K.W."/>
            <person name="Condon B.J."/>
            <person name="Copeland A.C."/>
            <person name="Dhillon B."/>
            <person name="Glaser F."/>
            <person name="Hesse C.N."/>
            <person name="Kosti I."/>
            <person name="LaButti K."/>
            <person name="Lindquist E.A."/>
            <person name="Lucas S."/>
            <person name="Salamov A.A."/>
            <person name="Bradshaw R.E."/>
            <person name="Ciuffetti L."/>
            <person name="Hamelin R.C."/>
            <person name="Kema G.H.J."/>
            <person name="Lawrence C."/>
            <person name="Scott J.A."/>
            <person name="Spatafora J.W."/>
            <person name="Turgeon B.G."/>
            <person name="de Wit P.J.G.M."/>
            <person name="Zhong S."/>
            <person name="Goodwin S.B."/>
            <person name="Grigoriev I.V."/>
        </authorList>
    </citation>
    <scope>NUCLEOTIDE SEQUENCE [LARGE SCALE GENOMIC DNA]</scope>
    <source>
        <strain evidence="2 3">UAMH 10762</strain>
    </source>
</reference>
<keyword evidence="3" id="KW-1185">Reference proteome</keyword>
<sequence>MTRLSSQHRATTCCLFSARAEEGVPESSPLWGEEQAWDGQAHPPVAGERQTAIMIGWGKNIQLTPTELRIARSSSQHTFCTISPDRLSEVVRAQSASSGVKTLPEFAILRYCMLPSLLLTPAATGRCQKQDLTALTTLHPPPFSPSRKRHIIYLAPAFAKAVALVSSSSKWPSSSVSSRSRFRLCQLTVQIVKLGRSLEGEQRSQATMAMPHVPIPPPPPQFPPVGFPPPGAFPAPVAVPIHKDPYMHDQPDHMIDILDDDGGYGKPRKPKKHGFVEPELKGYMLEKVEPLLGQKLSWARVGKRKLPFDEAKLESLAKGHRLRTRTGPASDYKLCTGNQRGIIDRLIAEHQRLEKQTNAIWVLHDVQRFGTWHWRSLEVKQIQVILRRQDVNATKPGARLGNVSSSYQFGEIIDLADPIPTKKKNRKNHHAHDDGLQPIDPFGPGIPALEPDHDQYASQQQPQHQMPMPMPIPMPQPGLPDPLYAPLGALPVNPGVPQSPYQPDSYGPPNPFMPQPNVMVPGQYDQHYAGDEQRWPSARIVTRSPSPIRRRSSSARRLRRLEKDVREGFDDLNRKIDSWHISSDSSEGQQENDSVFSPPRSGGSFTPPSTPPGSDAMYPRGSLHRRDSFGARRGEKRYYGNGRVEVQPAYTYQPRQGRRSPDDRRRNERVPRLHRAQTYDDYPNGRAVEPRYLPIPRVQRRLTNYEEAYPNANFGEQYRRRAGRDQYDPHQDGFQAGRREQVRYLRRRSVDASERYHR</sequence>
<dbReference type="OrthoDB" id="3895385at2759"/>
<dbReference type="GeneID" id="19109928"/>
<evidence type="ECO:0000313" key="2">
    <source>
        <dbReference type="EMBL" id="EMC97906.1"/>
    </source>
</evidence>
<gene>
    <name evidence="2" type="ORF">BAUCODRAFT_22779</name>
</gene>
<feature type="compositionally biased region" description="Basic and acidic residues" evidence="1">
    <location>
        <begin position="717"/>
        <end position="741"/>
    </location>
</feature>
<feature type="region of interest" description="Disordered" evidence="1">
    <location>
        <begin position="580"/>
        <end position="687"/>
    </location>
</feature>
<feature type="compositionally biased region" description="Basic and acidic residues" evidence="1">
    <location>
        <begin position="659"/>
        <end position="671"/>
    </location>
</feature>
<feature type="compositionally biased region" description="Polar residues" evidence="1">
    <location>
        <begin position="580"/>
        <end position="595"/>
    </location>
</feature>
<feature type="compositionally biased region" description="Low complexity" evidence="1">
    <location>
        <begin position="596"/>
        <end position="607"/>
    </location>
</feature>
<dbReference type="Proteomes" id="UP000011761">
    <property type="component" value="Unassembled WGS sequence"/>
</dbReference>
<feature type="compositionally biased region" description="Basic and acidic residues" evidence="1">
    <location>
        <begin position="624"/>
        <end position="638"/>
    </location>
</feature>
<organism evidence="2 3">
    <name type="scientific">Baudoinia panamericana (strain UAMH 10762)</name>
    <name type="common">Angels' share fungus</name>
    <name type="synonym">Baudoinia compniacensis (strain UAMH 10762)</name>
    <dbReference type="NCBI Taxonomy" id="717646"/>
    <lineage>
        <taxon>Eukaryota</taxon>
        <taxon>Fungi</taxon>
        <taxon>Dikarya</taxon>
        <taxon>Ascomycota</taxon>
        <taxon>Pezizomycotina</taxon>
        <taxon>Dothideomycetes</taxon>
        <taxon>Dothideomycetidae</taxon>
        <taxon>Mycosphaerellales</taxon>
        <taxon>Teratosphaeriaceae</taxon>
        <taxon>Baudoinia</taxon>
    </lineage>
</organism>
<dbReference type="EMBL" id="KB445553">
    <property type="protein sequence ID" value="EMC97906.1"/>
    <property type="molecule type" value="Genomic_DNA"/>
</dbReference>
<name>M2MMI4_BAUPA</name>
<feature type="region of interest" description="Disordered" evidence="1">
    <location>
        <begin position="420"/>
        <end position="557"/>
    </location>
</feature>
<dbReference type="eggNOG" id="ENOG502RS2E">
    <property type="taxonomic scope" value="Eukaryota"/>
</dbReference>
<feature type="compositionally biased region" description="Basic residues" evidence="1">
    <location>
        <begin position="548"/>
        <end position="557"/>
    </location>
</feature>